<evidence type="ECO:0000313" key="2">
    <source>
        <dbReference type="EMBL" id="DAD70286.1"/>
    </source>
</evidence>
<accession>A0A8S5LJV6</accession>
<sequence length="56" mass="5947">MKKILYVIDDIFLFVGCILMIAGGVLISPVVAVYTAAIECLLLAFIFAKAQKGGGK</sequence>
<name>A0A8S5LJV6_9CAUD</name>
<feature type="transmembrane region" description="Helical" evidence="1">
    <location>
        <begin position="7"/>
        <end position="25"/>
    </location>
</feature>
<proteinExistence type="predicted"/>
<dbReference type="EMBL" id="BK015862">
    <property type="protein sequence ID" value="DAD70286.1"/>
    <property type="molecule type" value="Genomic_DNA"/>
</dbReference>
<evidence type="ECO:0000256" key="1">
    <source>
        <dbReference type="SAM" id="Phobius"/>
    </source>
</evidence>
<keyword evidence="1" id="KW-1133">Transmembrane helix</keyword>
<keyword evidence="1" id="KW-0812">Transmembrane</keyword>
<reference evidence="2" key="1">
    <citation type="journal article" date="2021" name="Proc. Natl. Acad. Sci. U.S.A.">
        <title>A Catalog of Tens of Thousands of Viruses from Human Metagenomes Reveals Hidden Associations with Chronic Diseases.</title>
        <authorList>
            <person name="Tisza M.J."/>
            <person name="Buck C.B."/>
        </authorList>
    </citation>
    <scope>NUCLEOTIDE SEQUENCE</scope>
    <source>
        <strain evidence="2">CtXPh6</strain>
    </source>
</reference>
<keyword evidence="1" id="KW-0472">Membrane</keyword>
<feature type="transmembrane region" description="Helical" evidence="1">
    <location>
        <begin position="31"/>
        <end position="48"/>
    </location>
</feature>
<organism evidence="2">
    <name type="scientific">Siphoviridae sp. ctXPh6</name>
    <dbReference type="NCBI Taxonomy" id="2827578"/>
    <lineage>
        <taxon>Viruses</taxon>
        <taxon>Duplodnaviria</taxon>
        <taxon>Heunggongvirae</taxon>
        <taxon>Uroviricota</taxon>
        <taxon>Caudoviricetes</taxon>
    </lineage>
</organism>
<protein>
    <submittedName>
        <fullName evidence="2">Uncharacterized protein</fullName>
    </submittedName>
</protein>